<name>A0A157Z4N3_9BURK</name>
<comment type="caution">
    <text evidence="3">The sequence shown here is derived from an EMBL/GenBank/DDBJ whole genome shotgun (WGS) entry which is preliminary data.</text>
</comment>
<gene>
    <name evidence="3" type="ORF">AWB79_00276</name>
</gene>
<keyword evidence="4" id="KW-1185">Reference proteome</keyword>
<dbReference type="EMBL" id="FCOA02000001">
    <property type="protein sequence ID" value="SAK40536.1"/>
    <property type="molecule type" value="Genomic_DNA"/>
</dbReference>
<evidence type="ECO:0000313" key="4">
    <source>
        <dbReference type="Proteomes" id="UP000054851"/>
    </source>
</evidence>
<dbReference type="AlphaFoldDB" id="A0A157Z4N3"/>
<dbReference type="Pfam" id="PF03795">
    <property type="entry name" value="YCII"/>
    <property type="match status" value="1"/>
</dbReference>
<evidence type="ECO:0000256" key="1">
    <source>
        <dbReference type="ARBA" id="ARBA00007689"/>
    </source>
</evidence>
<reference evidence="3" key="1">
    <citation type="submission" date="2016-01" db="EMBL/GenBank/DDBJ databases">
        <authorList>
            <person name="Peeters C."/>
        </authorList>
    </citation>
    <scope>NUCLEOTIDE SEQUENCE</scope>
    <source>
        <strain evidence="3">LMG 29322</strain>
    </source>
</reference>
<dbReference type="PANTHER" id="PTHR37828:SF1">
    <property type="entry name" value="YCII-RELATED DOMAIN-CONTAINING PROTEIN"/>
    <property type="match status" value="1"/>
</dbReference>
<dbReference type="Proteomes" id="UP000054851">
    <property type="component" value="Unassembled WGS sequence"/>
</dbReference>
<dbReference type="InterPro" id="IPR005545">
    <property type="entry name" value="YCII"/>
</dbReference>
<organism evidence="3 4">
    <name type="scientific">Caballeronia hypogeia</name>
    <dbReference type="NCBI Taxonomy" id="1777140"/>
    <lineage>
        <taxon>Bacteria</taxon>
        <taxon>Pseudomonadati</taxon>
        <taxon>Pseudomonadota</taxon>
        <taxon>Betaproteobacteria</taxon>
        <taxon>Burkholderiales</taxon>
        <taxon>Burkholderiaceae</taxon>
        <taxon>Caballeronia</taxon>
    </lineage>
</organism>
<evidence type="ECO:0000313" key="3">
    <source>
        <dbReference type="EMBL" id="SAK40536.1"/>
    </source>
</evidence>
<dbReference type="SUPFAM" id="SSF54909">
    <property type="entry name" value="Dimeric alpha+beta barrel"/>
    <property type="match status" value="1"/>
</dbReference>
<evidence type="ECO:0000259" key="2">
    <source>
        <dbReference type="Pfam" id="PF03795"/>
    </source>
</evidence>
<dbReference type="RefSeq" id="WP_061165577.1">
    <property type="nucleotide sequence ID" value="NZ_FCOA02000001.1"/>
</dbReference>
<feature type="domain" description="YCII-related" evidence="2">
    <location>
        <begin position="8"/>
        <end position="82"/>
    </location>
</feature>
<sequence>MYVINLRYTGALAEIDDALEAHRLYLERYFAAGVFVVAGPKVPREGGIILASGIERERLDAIIAEDPFARQKLAHYDIIEFKAMRLAPGLNLPEPSSEV</sequence>
<protein>
    <submittedName>
        <fullName evidence="3">YCII-related domain-containing protein</fullName>
    </submittedName>
</protein>
<comment type="similarity">
    <text evidence="1">Belongs to the YciI family.</text>
</comment>
<dbReference type="Gene3D" id="3.30.70.1060">
    <property type="entry name" value="Dimeric alpha+beta barrel"/>
    <property type="match status" value="1"/>
</dbReference>
<dbReference type="InterPro" id="IPR011008">
    <property type="entry name" value="Dimeric_a/b-barrel"/>
</dbReference>
<dbReference type="PANTHER" id="PTHR37828">
    <property type="entry name" value="GSR2449 PROTEIN"/>
    <property type="match status" value="1"/>
</dbReference>
<dbReference type="OrthoDB" id="9814407at2"/>
<dbReference type="STRING" id="1777140.AWB79_00276"/>
<proteinExistence type="inferred from homology"/>
<accession>A0A157Z4N3</accession>